<protein>
    <submittedName>
        <fullName evidence="2">Periplasmic heavy metal sensor</fullName>
    </submittedName>
</protein>
<proteinExistence type="predicted"/>
<evidence type="ECO:0000313" key="2">
    <source>
        <dbReference type="EMBL" id="KAA2243417.1"/>
    </source>
</evidence>
<keyword evidence="1" id="KW-0812">Transmembrane</keyword>
<gene>
    <name evidence="2" type="ORF">F0L74_13035</name>
</gene>
<reference evidence="2 3" key="1">
    <citation type="submission" date="2019-09" db="EMBL/GenBank/DDBJ databases">
        <title>Chitinophaga ginsengihumi sp. nov., isolated from soil of ginseng rhizosphere.</title>
        <authorList>
            <person name="Lee J."/>
        </authorList>
    </citation>
    <scope>NUCLEOTIDE SEQUENCE [LARGE SCALE GENOMIC DNA]</scope>
    <source>
        <strain evidence="2 3">BN140078</strain>
    </source>
</reference>
<dbReference type="EMBL" id="VUOC01000002">
    <property type="protein sequence ID" value="KAA2243417.1"/>
    <property type="molecule type" value="Genomic_DNA"/>
</dbReference>
<keyword evidence="1" id="KW-1133">Transmembrane helix</keyword>
<dbReference type="Proteomes" id="UP000324611">
    <property type="component" value="Unassembled WGS sequence"/>
</dbReference>
<dbReference type="Gene3D" id="1.20.120.1490">
    <property type="match status" value="1"/>
</dbReference>
<name>A0A5B2VZ16_9BACT</name>
<evidence type="ECO:0000256" key="1">
    <source>
        <dbReference type="SAM" id="Phobius"/>
    </source>
</evidence>
<sequence>MTIKWSEMAIAKNKVLLIIVGVLLITNMIVLLVFINMKQNGSRKHDQPGRQGLVQILEEKAGFSKEQLGAYQQLRDQHWTKMKPLLTDMRNAKDSFYRLLYTPETTDSVLELAAAEIGRRQAAIDLQTFHHFQQVRNLCDSSQRPGFDTLIHQVVYRMTAPFRRDNLHPRNPRR</sequence>
<dbReference type="Pfam" id="PF13801">
    <property type="entry name" value="Metal_resist"/>
    <property type="match status" value="1"/>
</dbReference>
<keyword evidence="1" id="KW-0472">Membrane</keyword>
<dbReference type="InterPro" id="IPR025961">
    <property type="entry name" value="Metal_resist"/>
</dbReference>
<evidence type="ECO:0000313" key="3">
    <source>
        <dbReference type="Proteomes" id="UP000324611"/>
    </source>
</evidence>
<accession>A0A5B2VZ16</accession>
<organism evidence="2 3">
    <name type="scientific">Chitinophaga agrisoli</name>
    <dbReference type="NCBI Taxonomy" id="2607653"/>
    <lineage>
        <taxon>Bacteria</taxon>
        <taxon>Pseudomonadati</taxon>
        <taxon>Bacteroidota</taxon>
        <taxon>Chitinophagia</taxon>
        <taxon>Chitinophagales</taxon>
        <taxon>Chitinophagaceae</taxon>
        <taxon>Chitinophaga</taxon>
    </lineage>
</organism>
<reference evidence="2 3" key="2">
    <citation type="submission" date="2019-09" db="EMBL/GenBank/DDBJ databases">
        <authorList>
            <person name="Jin C."/>
        </authorList>
    </citation>
    <scope>NUCLEOTIDE SEQUENCE [LARGE SCALE GENOMIC DNA]</scope>
    <source>
        <strain evidence="2 3">BN140078</strain>
    </source>
</reference>
<comment type="caution">
    <text evidence="2">The sequence shown here is derived from an EMBL/GenBank/DDBJ whole genome shotgun (WGS) entry which is preliminary data.</text>
</comment>
<keyword evidence="3" id="KW-1185">Reference proteome</keyword>
<feature type="transmembrane region" description="Helical" evidence="1">
    <location>
        <begin position="15"/>
        <end position="35"/>
    </location>
</feature>
<dbReference type="AlphaFoldDB" id="A0A5B2VZ16"/>